<dbReference type="EnsemblFungi" id="PTTG_00706-t43_1">
    <property type="protein sequence ID" value="PTTG_00706-t43_1-p1"/>
    <property type="gene ID" value="PTTG_00706"/>
</dbReference>
<reference evidence="3" key="4">
    <citation type="submission" date="2025-05" db="UniProtKB">
        <authorList>
            <consortium name="EnsemblFungi"/>
        </authorList>
    </citation>
    <scope>IDENTIFICATION</scope>
    <source>
        <strain evidence="3">isolate 1-1 / race 1 (BBBD)</strain>
    </source>
</reference>
<organism evidence="2">
    <name type="scientific">Puccinia triticina (isolate 1-1 / race 1 (BBBD))</name>
    <name type="common">Brown leaf rust fungus</name>
    <dbReference type="NCBI Taxonomy" id="630390"/>
    <lineage>
        <taxon>Eukaryota</taxon>
        <taxon>Fungi</taxon>
        <taxon>Dikarya</taxon>
        <taxon>Basidiomycota</taxon>
        <taxon>Pucciniomycotina</taxon>
        <taxon>Pucciniomycetes</taxon>
        <taxon>Pucciniales</taxon>
        <taxon>Pucciniaceae</taxon>
        <taxon>Puccinia</taxon>
    </lineage>
</organism>
<name>A0A180GC01_PUCT1</name>
<reference evidence="3 4" key="3">
    <citation type="journal article" date="2017" name="G3 (Bethesda)">
        <title>Comparative analysis highlights variable genome content of wheat rusts and divergence of the mating loci.</title>
        <authorList>
            <person name="Cuomo C.A."/>
            <person name="Bakkeren G."/>
            <person name="Khalil H.B."/>
            <person name="Panwar V."/>
            <person name="Joly D."/>
            <person name="Linning R."/>
            <person name="Sakthikumar S."/>
            <person name="Song X."/>
            <person name="Adiconis X."/>
            <person name="Fan L."/>
            <person name="Goldberg J.M."/>
            <person name="Levin J.Z."/>
            <person name="Young S."/>
            <person name="Zeng Q."/>
            <person name="Anikster Y."/>
            <person name="Bruce M."/>
            <person name="Wang M."/>
            <person name="Yin C."/>
            <person name="McCallum B."/>
            <person name="Szabo L.J."/>
            <person name="Hulbert S."/>
            <person name="Chen X."/>
            <person name="Fellers J.P."/>
        </authorList>
    </citation>
    <scope>NUCLEOTIDE SEQUENCE</scope>
    <source>
        <strain evidence="4">Isolate 1-1 / race 1 (BBBD)</strain>
        <strain evidence="3">isolate 1-1 / race 1 (BBBD)</strain>
    </source>
</reference>
<accession>A0A180GC01</accession>
<dbReference type="Proteomes" id="UP000005240">
    <property type="component" value="Unassembled WGS sequence"/>
</dbReference>
<evidence type="ECO:0000313" key="4">
    <source>
        <dbReference type="Proteomes" id="UP000005240"/>
    </source>
</evidence>
<proteinExistence type="predicted"/>
<protein>
    <submittedName>
        <fullName evidence="2 3">Uncharacterized protein</fullName>
    </submittedName>
</protein>
<feature type="compositionally biased region" description="Gly residues" evidence="1">
    <location>
        <begin position="146"/>
        <end position="164"/>
    </location>
</feature>
<feature type="region of interest" description="Disordered" evidence="1">
    <location>
        <begin position="139"/>
        <end position="179"/>
    </location>
</feature>
<gene>
    <name evidence="2" type="ORF">PTTG_00706</name>
</gene>
<dbReference type="VEuPathDB" id="FungiDB:PTTG_00706"/>
<reference evidence="2" key="2">
    <citation type="submission" date="2016-05" db="EMBL/GenBank/DDBJ databases">
        <title>Comparative analysis highlights variable genome content of wheat rusts and divergence of the mating loci.</title>
        <authorList>
            <person name="Cuomo C.A."/>
            <person name="Bakkeren G."/>
            <person name="Szabo L."/>
            <person name="Khalil H."/>
            <person name="Joly D."/>
            <person name="Goldberg J."/>
            <person name="Young S."/>
            <person name="Zeng Q."/>
            <person name="Fellers J."/>
        </authorList>
    </citation>
    <scope>NUCLEOTIDE SEQUENCE [LARGE SCALE GENOMIC DNA]</scope>
    <source>
        <strain evidence="2">1-1 BBBD Race 1</strain>
    </source>
</reference>
<dbReference type="EMBL" id="ADAS02000106">
    <property type="protein sequence ID" value="OAV90217.1"/>
    <property type="molecule type" value="Genomic_DNA"/>
</dbReference>
<evidence type="ECO:0000256" key="1">
    <source>
        <dbReference type="SAM" id="MobiDB-lite"/>
    </source>
</evidence>
<reference evidence="2" key="1">
    <citation type="submission" date="2009-11" db="EMBL/GenBank/DDBJ databases">
        <authorList>
            <consortium name="The Broad Institute Genome Sequencing Platform"/>
            <person name="Ward D."/>
            <person name="Feldgarden M."/>
            <person name="Earl A."/>
            <person name="Young S.K."/>
            <person name="Zeng Q."/>
            <person name="Koehrsen M."/>
            <person name="Alvarado L."/>
            <person name="Berlin A."/>
            <person name="Bochicchio J."/>
            <person name="Borenstein D."/>
            <person name="Chapman S.B."/>
            <person name="Chen Z."/>
            <person name="Engels R."/>
            <person name="Freedman E."/>
            <person name="Gellesch M."/>
            <person name="Goldberg J."/>
            <person name="Griggs A."/>
            <person name="Gujja S."/>
            <person name="Heilman E."/>
            <person name="Heiman D."/>
            <person name="Hepburn T."/>
            <person name="Howarth C."/>
            <person name="Jen D."/>
            <person name="Larson L."/>
            <person name="Lewis B."/>
            <person name="Mehta T."/>
            <person name="Park D."/>
            <person name="Pearson M."/>
            <person name="Roberts A."/>
            <person name="Saif S."/>
            <person name="Shea T."/>
            <person name="Shenoy N."/>
            <person name="Sisk P."/>
            <person name="Stolte C."/>
            <person name="Sykes S."/>
            <person name="Thomson T."/>
            <person name="Walk T."/>
            <person name="White J."/>
            <person name="Yandava C."/>
            <person name="Izard J."/>
            <person name="Baranova O.V."/>
            <person name="Blanton J.M."/>
            <person name="Tanner A.C."/>
            <person name="Dewhirst F.E."/>
            <person name="Haas B."/>
            <person name="Nusbaum C."/>
            <person name="Birren B."/>
        </authorList>
    </citation>
    <scope>NUCLEOTIDE SEQUENCE [LARGE SCALE GENOMIC DNA]</scope>
    <source>
        <strain evidence="2">1-1 BBBD Race 1</strain>
    </source>
</reference>
<keyword evidence="4" id="KW-1185">Reference proteome</keyword>
<evidence type="ECO:0000313" key="2">
    <source>
        <dbReference type="EMBL" id="OAV90217.1"/>
    </source>
</evidence>
<evidence type="ECO:0000313" key="3">
    <source>
        <dbReference type="EnsemblFungi" id="PTTG_00706-t43_1-p1"/>
    </source>
</evidence>
<sequence length="179" mass="18636">MYKTDIQLARIVEDKACGSDIEDAGGDRAPVSLIPDWRSAELTTILHSLDKMVITEAEHHKTIAANLKLYGRSARNFKTTKGMVGVPRNLPLDSYAKAYLSRLTSFERDTLSKVPAMGLDLIAQKMQLSCNLQPGPSASGLTAAAPGGGTGSDAHATGGGGTGGQPTPTGGDASMHVDG</sequence>
<dbReference type="AlphaFoldDB" id="A0A180GC01"/>